<accession>A0A6C0GQ55</accession>
<comment type="subcellular location">
    <subcellularLocation>
        <location evidence="1">Membrane</location>
        <topology evidence="1">Multi-pass membrane protein</topology>
    </subcellularLocation>
</comment>
<evidence type="ECO:0000256" key="4">
    <source>
        <dbReference type="ARBA" id="ARBA00023136"/>
    </source>
</evidence>
<feature type="transmembrane region" description="Helical" evidence="5">
    <location>
        <begin position="109"/>
        <end position="127"/>
    </location>
</feature>
<evidence type="ECO:0000256" key="2">
    <source>
        <dbReference type="ARBA" id="ARBA00022692"/>
    </source>
</evidence>
<evidence type="ECO:0000256" key="5">
    <source>
        <dbReference type="SAM" id="Phobius"/>
    </source>
</evidence>
<feature type="transmembrane region" description="Helical" evidence="5">
    <location>
        <begin position="52"/>
        <end position="73"/>
    </location>
</feature>
<evidence type="ECO:0000313" key="7">
    <source>
        <dbReference type="Proteomes" id="UP000480178"/>
    </source>
</evidence>
<evidence type="ECO:0000313" key="6">
    <source>
        <dbReference type="EMBL" id="QHT69984.1"/>
    </source>
</evidence>
<keyword evidence="3 5" id="KW-1133">Transmembrane helix</keyword>
<dbReference type="AlphaFoldDB" id="A0A6C0GQ55"/>
<evidence type="ECO:0000256" key="1">
    <source>
        <dbReference type="ARBA" id="ARBA00004141"/>
    </source>
</evidence>
<dbReference type="RefSeq" id="WP_162445967.1">
    <property type="nucleotide sequence ID" value="NZ_CP048222.1"/>
</dbReference>
<name>A0A6C0GQ55_9BACT</name>
<evidence type="ECO:0000256" key="3">
    <source>
        <dbReference type="ARBA" id="ARBA00022989"/>
    </source>
</evidence>
<dbReference type="Pfam" id="PF13564">
    <property type="entry name" value="DoxX_2"/>
    <property type="match status" value="1"/>
</dbReference>
<gene>
    <name evidence="6" type="ORF">GXP67_26740</name>
</gene>
<sequence length="143" mass="15364">METTVKYTSKPLNISLWAAQIILAAMFIFAGFPKATQSIQELAIRLPMANEFPLALIRFIGITELLGGIGLLLPGILRIKLILTPYAAIGILLIMLMAVGYHISKGEFAAIGINLGLALLAAFVAWGRLTRAPMDANVVSSLK</sequence>
<dbReference type="EMBL" id="CP048222">
    <property type="protein sequence ID" value="QHT69984.1"/>
    <property type="molecule type" value="Genomic_DNA"/>
</dbReference>
<keyword evidence="2 5" id="KW-0812">Transmembrane</keyword>
<proteinExistence type="predicted"/>
<reference evidence="6 7" key="1">
    <citation type="submission" date="2020-01" db="EMBL/GenBank/DDBJ databases">
        <authorList>
            <person name="Kim M.K."/>
        </authorList>
    </citation>
    <scope>NUCLEOTIDE SEQUENCE [LARGE SCALE GENOMIC DNA]</scope>
    <source>
        <strain evidence="6 7">172606-1</strain>
    </source>
</reference>
<keyword evidence="4 5" id="KW-0472">Membrane</keyword>
<protein>
    <submittedName>
        <fullName evidence="6">DoxX family protein</fullName>
    </submittedName>
</protein>
<feature type="transmembrane region" description="Helical" evidence="5">
    <location>
        <begin position="12"/>
        <end position="32"/>
    </location>
</feature>
<dbReference type="KEGG" id="rhoz:GXP67_26740"/>
<dbReference type="InterPro" id="IPR032808">
    <property type="entry name" value="DoxX"/>
</dbReference>
<feature type="transmembrane region" description="Helical" evidence="5">
    <location>
        <begin position="85"/>
        <end position="103"/>
    </location>
</feature>
<dbReference type="Proteomes" id="UP000480178">
    <property type="component" value="Chromosome"/>
</dbReference>
<dbReference type="GO" id="GO:0016020">
    <property type="term" value="C:membrane"/>
    <property type="evidence" value="ECO:0007669"/>
    <property type="project" value="UniProtKB-SubCell"/>
</dbReference>
<organism evidence="6 7">
    <name type="scientific">Rhodocytophaga rosea</name>
    <dbReference type="NCBI Taxonomy" id="2704465"/>
    <lineage>
        <taxon>Bacteria</taxon>
        <taxon>Pseudomonadati</taxon>
        <taxon>Bacteroidota</taxon>
        <taxon>Cytophagia</taxon>
        <taxon>Cytophagales</taxon>
        <taxon>Rhodocytophagaceae</taxon>
        <taxon>Rhodocytophaga</taxon>
    </lineage>
</organism>
<keyword evidence="7" id="KW-1185">Reference proteome</keyword>